<proteinExistence type="predicted"/>
<feature type="transmembrane region" description="Helical" evidence="1">
    <location>
        <begin position="119"/>
        <end position="147"/>
    </location>
</feature>
<dbReference type="InterPro" id="IPR009936">
    <property type="entry name" value="DUF1468"/>
</dbReference>
<dbReference type="Proteomes" id="UP000602745">
    <property type="component" value="Unassembled WGS sequence"/>
</dbReference>
<evidence type="ECO:0000259" key="2">
    <source>
        <dbReference type="Pfam" id="PF07331"/>
    </source>
</evidence>
<keyword evidence="4" id="KW-1185">Reference proteome</keyword>
<reference evidence="3" key="2">
    <citation type="submission" date="2020-09" db="EMBL/GenBank/DDBJ databases">
        <authorList>
            <person name="Sun Q."/>
            <person name="Sedlacek I."/>
        </authorList>
    </citation>
    <scope>NUCLEOTIDE SEQUENCE</scope>
    <source>
        <strain evidence="3">CCM 7684</strain>
    </source>
</reference>
<name>A0A8J2VRV8_9RHOB</name>
<dbReference type="Pfam" id="PF07331">
    <property type="entry name" value="TctB"/>
    <property type="match status" value="1"/>
</dbReference>
<dbReference type="AlphaFoldDB" id="A0A8J2VRV8"/>
<comment type="caution">
    <text evidence="3">The sequence shown here is derived from an EMBL/GenBank/DDBJ whole genome shotgun (WGS) entry which is preliminary data.</text>
</comment>
<keyword evidence="1" id="KW-1133">Transmembrane helix</keyword>
<accession>A0A8J2VRV8</accession>
<evidence type="ECO:0000313" key="3">
    <source>
        <dbReference type="EMBL" id="GGE36659.1"/>
    </source>
</evidence>
<sequence>MHIRNHRDVAAGILYLVLGTAFAIGALNYPLGSVSRLGPGLFPLSLGVLLTICGLAVFAGAFRSSADEERLDRWHLRPFVFVLVGGALFGLLLPYAGLVITIMVLVIVASLADREMTPAVIAATAVALAAASYLIFIYAIGLVLPVWPTVFSG</sequence>
<dbReference type="RefSeq" id="WP_188408814.1">
    <property type="nucleotide sequence ID" value="NZ_BMCP01000001.1"/>
</dbReference>
<gene>
    <name evidence="3" type="ORF">GCM10007276_12670</name>
</gene>
<feature type="transmembrane region" description="Helical" evidence="1">
    <location>
        <begin position="41"/>
        <end position="62"/>
    </location>
</feature>
<reference evidence="3" key="1">
    <citation type="journal article" date="2014" name="Int. J. Syst. Evol. Microbiol.">
        <title>Complete genome sequence of Corynebacterium casei LMG S-19264T (=DSM 44701T), isolated from a smear-ripened cheese.</title>
        <authorList>
            <consortium name="US DOE Joint Genome Institute (JGI-PGF)"/>
            <person name="Walter F."/>
            <person name="Albersmeier A."/>
            <person name="Kalinowski J."/>
            <person name="Ruckert C."/>
        </authorList>
    </citation>
    <scope>NUCLEOTIDE SEQUENCE</scope>
    <source>
        <strain evidence="3">CCM 7684</strain>
    </source>
</reference>
<keyword evidence="1" id="KW-0812">Transmembrane</keyword>
<evidence type="ECO:0000313" key="4">
    <source>
        <dbReference type="Proteomes" id="UP000602745"/>
    </source>
</evidence>
<organism evidence="3 4">
    <name type="scientific">Agaricicola taiwanensis</name>
    <dbReference type="NCBI Taxonomy" id="591372"/>
    <lineage>
        <taxon>Bacteria</taxon>
        <taxon>Pseudomonadati</taxon>
        <taxon>Pseudomonadota</taxon>
        <taxon>Alphaproteobacteria</taxon>
        <taxon>Rhodobacterales</taxon>
        <taxon>Paracoccaceae</taxon>
        <taxon>Agaricicola</taxon>
    </lineage>
</organism>
<feature type="transmembrane region" description="Helical" evidence="1">
    <location>
        <begin position="95"/>
        <end position="112"/>
    </location>
</feature>
<feature type="transmembrane region" description="Helical" evidence="1">
    <location>
        <begin position="12"/>
        <end position="29"/>
    </location>
</feature>
<keyword evidence="1" id="KW-0472">Membrane</keyword>
<dbReference type="EMBL" id="BMCP01000001">
    <property type="protein sequence ID" value="GGE36659.1"/>
    <property type="molecule type" value="Genomic_DNA"/>
</dbReference>
<evidence type="ECO:0000256" key="1">
    <source>
        <dbReference type="SAM" id="Phobius"/>
    </source>
</evidence>
<protein>
    <submittedName>
        <fullName evidence="3">Membrane protein</fullName>
    </submittedName>
</protein>
<feature type="domain" description="DUF1468" evidence="2">
    <location>
        <begin position="10"/>
        <end position="145"/>
    </location>
</feature>